<feature type="compositionally biased region" description="Acidic residues" evidence="2">
    <location>
        <begin position="1109"/>
        <end position="1122"/>
    </location>
</feature>
<dbReference type="InterPro" id="IPR012349">
    <property type="entry name" value="Split_barrel_FMN-bd"/>
</dbReference>
<accession>A0AAJ0GEF2</accession>
<feature type="compositionally biased region" description="Basic and acidic residues" evidence="2">
    <location>
        <begin position="175"/>
        <end position="187"/>
    </location>
</feature>
<feature type="compositionally biased region" description="Basic and acidic residues" evidence="2">
    <location>
        <begin position="113"/>
        <end position="145"/>
    </location>
</feature>
<dbReference type="PANTHER" id="PTHR30466:SF1">
    <property type="entry name" value="FMN REDUCTASE (NADH) RUTF"/>
    <property type="match status" value="1"/>
</dbReference>
<dbReference type="InterPro" id="IPR050268">
    <property type="entry name" value="NADH-dep_flavin_reductase"/>
</dbReference>
<dbReference type="SMART" id="SM00903">
    <property type="entry name" value="Flavin_Reduct"/>
    <property type="match status" value="1"/>
</dbReference>
<feature type="region of interest" description="Disordered" evidence="2">
    <location>
        <begin position="1183"/>
        <end position="1203"/>
    </location>
</feature>
<protein>
    <recommendedName>
        <fullName evidence="3">Flavin reductase like domain-containing protein</fullName>
    </recommendedName>
</protein>
<reference evidence="4" key="1">
    <citation type="submission" date="2023-04" db="EMBL/GenBank/DDBJ databases">
        <title>Black Yeasts Isolated from many extreme environments.</title>
        <authorList>
            <person name="Coleine C."/>
            <person name="Stajich J.E."/>
            <person name="Selbmann L."/>
        </authorList>
    </citation>
    <scope>NUCLEOTIDE SEQUENCE</scope>
    <source>
        <strain evidence="4">CCFEE 5312</strain>
    </source>
</reference>
<proteinExistence type="predicted"/>
<gene>
    <name evidence="4" type="ORF">LTR09_003161</name>
</gene>
<feature type="region of interest" description="Disordered" evidence="2">
    <location>
        <begin position="1266"/>
        <end position="1330"/>
    </location>
</feature>
<sequence>MASRSRRFYSLFYQWSLLSSPQACLTTTSPRRLLSISTSRLAKETSQRQRGPHISTHGVRREQSAGRAVDPFDPTIVVGYDNPAQEAAHRKPGNLFRSLHSDVGGIGMARHQAREAQARKPAEREEAAAKGDAAFFRRKEVDNDKAAPTPTFRKHGAEPGAKGREADVSFTWQRVARESRELRDRPRTTRPPQLETEPEAWEKAEAQSSAEKPFDSLEPWAEVVRYNASAGVMLQMAVPMGSWSRLRRRQGNVENMAKRYGASVEIGQKSTKTDSDGNPTELRSLLISGLHHEVRAVRKVLRDFEEYEAESSETRAKKEAGYEPVLKNQSPVVGYGARESRDLNEWECVLRKRSPGGILTAEIAAPAELWNLMVNSTLNVGEVGKSQNAKINFKSIPGSSATVSVVVEGQADRIHRILRKFKSARKQAEQGEHGQPDVSSIAEANPEQTSLPDRPTAIANDDSNTVTNLPSSTDDQSQQLSTEPTIHVGDGSYTPKPLDSRPITSLNVWECVLREKPGGGEDGICTAEMLVPAEEWKKVTTDPHFQYLRDFKCWAQTIISDEVTAVVESTGRPAAVVNLRAKFFTLSKLVRKIRKHFVYRDRKGRSPYLQLDGAIMPYNAYKVQYMDLWECVIRERTKDGNFTVQIVAPSQQWSDIVRNSNVLRKDGLERHFHVQVSTQPVTGRDGTISIVVKGRTENVIRLIDVVRSEWMRAQRAEAAVSEDTAGDGAVVAAQSVGRESPQHEQRSVPTDSGPDQPEKQVLQPYVRLDGPVVPYSERALRDLGEWECVLRERSSDEHGELTVQVAAPLAQWNAMVESSRTMSNLERFGVSFSAGKAIGLEGVLSIVVRGTHNNVAWLLSHIKRVRGRLENPGSGRPGSTGAALEHEDPPHVVERRAQDMKTALRVLTHSVVLITSKHPGLDESPGAATMKSRALAISSGVTVSSFNSVTLHPRPIISFNLRVPSRTWDAIKASQRFCVHVLTATPDGAAIAHAFTQPYERAEEPFERLTRAGYTVNSRVHGGTMSASPPTLGRKGVAALLQAKVLGGKEVVIGDHVIVVAEVTSVFLREAGEGEKAELGLAYARRGYRGHGGEIQPAELVHGVGAEAEEPGVAVEDEGVEDEFGKPEEDERDVYVSAPPQEAPGGHEVPSNEVNTAHEAAGEHDTPAAVEANTAHDGYYVSGGETEHRSMDAGAEEPRTDDSAKAFPVDFQDADADVVEAPETYAARDAAESSEFDTEAYFEEMARAPADAQEQPVSADLGQAAEPLREGREAPESSELGQASGTGENPNSEAADTADSDSVPRIPRQETAPPQRAVRGPRPGAWGLGPPPRSSFSTLAFQRPRHYSSVSGNSGVPTEWETYVTDPSLLTTTVADFLGESVDTPVVARTRMRGMMRSKNEAEKASLALERALAAGTLTADESRRLEHVVLKNERRVARKLAQSSALDLRNMLDTGRVLDNQRTQWLESSVEKGLAILLEEAKRLREALDQQWIAVETFNEVKGKLEKEHMVLNTEVMRLRQMVDEEDC</sequence>
<keyword evidence="5" id="KW-1185">Reference proteome</keyword>
<dbReference type="Gene3D" id="2.30.110.10">
    <property type="entry name" value="Electron Transport, Fmn-binding Protein, Chain A"/>
    <property type="match status" value="1"/>
</dbReference>
<feature type="compositionally biased region" description="Polar residues" evidence="2">
    <location>
        <begin position="1279"/>
        <end position="1294"/>
    </location>
</feature>
<feature type="region of interest" description="Disordered" evidence="2">
    <location>
        <begin position="41"/>
        <end position="66"/>
    </location>
</feature>
<dbReference type="GO" id="GO:0010181">
    <property type="term" value="F:FMN binding"/>
    <property type="evidence" value="ECO:0007669"/>
    <property type="project" value="InterPro"/>
</dbReference>
<evidence type="ECO:0000313" key="4">
    <source>
        <dbReference type="EMBL" id="KAK3055927.1"/>
    </source>
</evidence>
<feature type="compositionally biased region" description="Basic and acidic residues" evidence="2">
    <location>
        <begin position="426"/>
        <end position="435"/>
    </location>
</feature>
<comment type="caution">
    <text evidence="4">The sequence shown here is derived from an EMBL/GenBank/DDBJ whole genome shotgun (WGS) entry which is preliminary data.</text>
</comment>
<name>A0AAJ0GEF2_9PEZI</name>
<dbReference type="SUPFAM" id="SSF50475">
    <property type="entry name" value="FMN-binding split barrel"/>
    <property type="match status" value="1"/>
</dbReference>
<dbReference type="EMBL" id="JAWDJX010000007">
    <property type="protein sequence ID" value="KAK3055927.1"/>
    <property type="molecule type" value="Genomic_DNA"/>
</dbReference>
<dbReference type="Pfam" id="PF01613">
    <property type="entry name" value="Flavin_Reduct"/>
    <property type="match status" value="1"/>
</dbReference>
<dbReference type="GO" id="GO:0042602">
    <property type="term" value="F:riboflavin reductase (NADPH) activity"/>
    <property type="evidence" value="ECO:0007669"/>
    <property type="project" value="TreeGrafter"/>
</dbReference>
<keyword evidence="1" id="KW-0560">Oxidoreductase</keyword>
<feature type="compositionally biased region" description="Basic and acidic residues" evidence="2">
    <location>
        <begin position="155"/>
        <end position="167"/>
    </location>
</feature>
<evidence type="ECO:0000259" key="3">
    <source>
        <dbReference type="SMART" id="SM00903"/>
    </source>
</evidence>
<evidence type="ECO:0000256" key="2">
    <source>
        <dbReference type="SAM" id="MobiDB-lite"/>
    </source>
</evidence>
<feature type="compositionally biased region" description="Low complexity" evidence="2">
    <location>
        <begin position="471"/>
        <end position="482"/>
    </location>
</feature>
<feature type="domain" description="Flavin reductase like" evidence="3">
    <location>
        <begin position="904"/>
        <end position="1090"/>
    </location>
</feature>
<feature type="region of interest" description="Disordered" evidence="2">
    <location>
        <begin position="1109"/>
        <end position="1132"/>
    </location>
</feature>
<organism evidence="4 5">
    <name type="scientific">Extremus antarcticus</name>
    <dbReference type="NCBI Taxonomy" id="702011"/>
    <lineage>
        <taxon>Eukaryota</taxon>
        <taxon>Fungi</taxon>
        <taxon>Dikarya</taxon>
        <taxon>Ascomycota</taxon>
        <taxon>Pezizomycotina</taxon>
        <taxon>Dothideomycetes</taxon>
        <taxon>Dothideomycetidae</taxon>
        <taxon>Mycosphaerellales</taxon>
        <taxon>Extremaceae</taxon>
        <taxon>Extremus</taxon>
    </lineage>
</organism>
<dbReference type="Proteomes" id="UP001271007">
    <property type="component" value="Unassembled WGS sequence"/>
</dbReference>
<evidence type="ECO:0000256" key="1">
    <source>
        <dbReference type="ARBA" id="ARBA00023002"/>
    </source>
</evidence>
<dbReference type="PANTHER" id="PTHR30466">
    <property type="entry name" value="FLAVIN REDUCTASE"/>
    <property type="match status" value="1"/>
</dbReference>
<feature type="region of interest" description="Disordered" evidence="2">
    <location>
        <begin position="868"/>
        <end position="889"/>
    </location>
</feature>
<feature type="region of interest" description="Disordered" evidence="2">
    <location>
        <begin position="424"/>
        <end position="499"/>
    </location>
</feature>
<feature type="compositionally biased region" description="Basic and acidic residues" evidence="2">
    <location>
        <begin position="1185"/>
        <end position="1203"/>
    </location>
</feature>
<dbReference type="InterPro" id="IPR002563">
    <property type="entry name" value="Flavin_Rdtase-like_dom"/>
</dbReference>
<feature type="region of interest" description="Disordered" evidence="2">
    <location>
        <begin position="113"/>
        <end position="214"/>
    </location>
</feature>
<feature type="compositionally biased region" description="Polar residues" evidence="2">
    <location>
        <begin position="461"/>
        <end position="470"/>
    </location>
</feature>
<evidence type="ECO:0000313" key="5">
    <source>
        <dbReference type="Proteomes" id="UP001271007"/>
    </source>
</evidence>
<feature type="region of interest" description="Disordered" evidence="2">
    <location>
        <begin position="735"/>
        <end position="759"/>
    </location>
</feature>